<dbReference type="EMBL" id="WVUD01000062">
    <property type="protein sequence ID" value="MYL85173.1"/>
    <property type="molecule type" value="Genomic_DNA"/>
</dbReference>
<proteinExistence type="predicted"/>
<protein>
    <submittedName>
        <fullName evidence="1">Uncharacterized protein</fullName>
    </submittedName>
</protein>
<sequence length="57" mass="6209">MTTRVLLLAPGYFSQSAKIKTVSGVDAIANDWSLVGPAAYRRGNWSVDGRVDQVKLE</sequence>
<dbReference type="Proteomes" id="UP000482487">
    <property type="component" value="Unassembled WGS sequence"/>
</dbReference>
<dbReference type="AlphaFoldDB" id="A0A7C9MN84"/>
<organism evidence="1 2">
    <name type="scientific">Solidesulfovibrio aerotolerans</name>
    <dbReference type="NCBI Taxonomy" id="295255"/>
    <lineage>
        <taxon>Bacteria</taxon>
        <taxon>Pseudomonadati</taxon>
        <taxon>Thermodesulfobacteriota</taxon>
        <taxon>Desulfovibrionia</taxon>
        <taxon>Desulfovibrionales</taxon>
        <taxon>Desulfovibrionaceae</taxon>
        <taxon>Solidesulfovibrio</taxon>
    </lineage>
</organism>
<dbReference type="RefSeq" id="WP_160963895.1">
    <property type="nucleotide sequence ID" value="NZ_WVUD01000062.1"/>
</dbReference>
<name>A0A7C9MN84_9BACT</name>
<keyword evidence="2" id="KW-1185">Reference proteome</keyword>
<reference evidence="1 2" key="1">
    <citation type="submission" date="2020-01" db="EMBL/GenBank/DDBJ databases">
        <title>Genome sequence of Desulfovibrio aerotolerans DSM 16695(T).</title>
        <authorList>
            <person name="Karnachuk O."/>
            <person name="Avakyan M."/>
            <person name="Mardanov A."/>
            <person name="Kadnikov V."/>
            <person name="Ravin N."/>
        </authorList>
    </citation>
    <scope>NUCLEOTIDE SEQUENCE [LARGE SCALE GENOMIC DNA]</scope>
    <source>
        <strain evidence="1 2">DSM 16695</strain>
    </source>
</reference>
<evidence type="ECO:0000313" key="1">
    <source>
        <dbReference type="EMBL" id="MYL85173.1"/>
    </source>
</evidence>
<accession>A0A7C9MN84</accession>
<gene>
    <name evidence="1" type="ORF">GTA51_18910</name>
</gene>
<comment type="caution">
    <text evidence="1">The sequence shown here is derived from an EMBL/GenBank/DDBJ whole genome shotgun (WGS) entry which is preliminary data.</text>
</comment>
<evidence type="ECO:0000313" key="2">
    <source>
        <dbReference type="Proteomes" id="UP000482487"/>
    </source>
</evidence>